<accession>A0ABN6MWV7</accession>
<keyword evidence="2" id="KW-1185">Reference proteome</keyword>
<reference evidence="2" key="1">
    <citation type="journal article" date="2022" name="Int. J. Syst. Evol. Microbiol.">
        <title>Anaeromyxobacter oryzae sp. nov., Anaeromyxobacter diazotrophicus sp. nov. and Anaeromyxobacter paludicola sp. nov., isolated from paddy soils.</title>
        <authorList>
            <person name="Itoh H."/>
            <person name="Xu Z."/>
            <person name="Mise K."/>
            <person name="Masuda Y."/>
            <person name="Ushijima N."/>
            <person name="Hayakawa C."/>
            <person name="Shiratori Y."/>
            <person name="Senoo K."/>
        </authorList>
    </citation>
    <scope>NUCLEOTIDE SEQUENCE [LARGE SCALE GENOMIC DNA]</scope>
    <source>
        <strain evidence="2">Red232</strain>
    </source>
</reference>
<sequence length="200" mass="20578">MKIQLEEGSLAAAAAALEAELSALEALAREAARPSLTSRRAVEQSSARLGALASAEERLAPRLQALTAAFARIGARQQALADAVTARAAEIRDRRATLAALLERYDGLGRGAAEVNALARDAQAALGREDGPPAVLDLVPIADRVAALLDGARALSEASQASGFADLASEAHALEQQLLSMKNRLALVGERARAGLGAAS</sequence>
<protein>
    <submittedName>
        <fullName evidence="1">Uncharacterized protein</fullName>
    </submittedName>
</protein>
<name>A0ABN6MWV7_9BACT</name>
<dbReference type="RefSeq" id="WP_248354284.1">
    <property type="nucleotide sequence ID" value="NZ_AP025591.1"/>
</dbReference>
<dbReference type="EMBL" id="AP025591">
    <property type="protein sequence ID" value="BDG05442.1"/>
    <property type="molecule type" value="Genomic_DNA"/>
</dbReference>
<gene>
    <name evidence="1" type="ORF">AMOR_44380</name>
</gene>
<organism evidence="1 2">
    <name type="scientific">Anaeromyxobacter oryzae</name>
    <dbReference type="NCBI Taxonomy" id="2918170"/>
    <lineage>
        <taxon>Bacteria</taxon>
        <taxon>Pseudomonadati</taxon>
        <taxon>Myxococcota</taxon>
        <taxon>Myxococcia</taxon>
        <taxon>Myxococcales</taxon>
        <taxon>Cystobacterineae</taxon>
        <taxon>Anaeromyxobacteraceae</taxon>
        <taxon>Anaeromyxobacter</taxon>
    </lineage>
</organism>
<dbReference type="Proteomes" id="UP001162891">
    <property type="component" value="Chromosome"/>
</dbReference>
<evidence type="ECO:0000313" key="1">
    <source>
        <dbReference type="EMBL" id="BDG05442.1"/>
    </source>
</evidence>
<evidence type="ECO:0000313" key="2">
    <source>
        <dbReference type="Proteomes" id="UP001162891"/>
    </source>
</evidence>
<proteinExistence type="predicted"/>